<accession>A0ABP1R4T6</accession>
<reference evidence="2 3" key="1">
    <citation type="submission" date="2024-08" db="EMBL/GenBank/DDBJ databases">
        <authorList>
            <person name="Cucini C."/>
            <person name="Frati F."/>
        </authorList>
    </citation>
    <scope>NUCLEOTIDE SEQUENCE [LARGE SCALE GENOMIC DNA]</scope>
</reference>
<dbReference type="PANTHER" id="PTHR23335:SF1">
    <property type="entry name" value="CALMODULIN-BINDING TRANSCRIPTION ACTIVATOR, ISOFORM F"/>
    <property type="match status" value="1"/>
</dbReference>
<proteinExistence type="predicted"/>
<dbReference type="InterPro" id="IPR000048">
    <property type="entry name" value="IQ_motif_EF-hand-BS"/>
</dbReference>
<dbReference type="SUPFAM" id="SSF52540">
    <property type="entry name" value="P-loop containing nucleoside triphosphate hydrolases"/>
    <property type="match status" value="1"/>
</dbReference>
<dbReference type="Gene3D" id="1.20.5.190">
    <property type="match status" value="1"/>
</dbReference>
<feature type="region of interest" description="Disordered" evidence="1">
    <location>
        <begin position="1"/>
        <end position="30"/>
    </location>
</feature>
<dbReference type="Pfam" id="PF00612">
    <property type="entry name" value="IQ"/>
    <property type="match status" value="2"/>
</dbReference>
<sequence length="309" mass="35126">MPERIKKKSCESNMPHSESQDSPTILNSDQSEETVFTFEFSDRSYRYPESETPCSSLSPASSCLQSPCSSTLTDSPQPTTADFCEFLKASAFEKDFSNLALTDREQRELYEAAKVIQKAYRSYKGRKKLEEEEKEKAAAVIIQNYYRRYKQYAYLRQVTQAAVVIQNQYRSYCENKRFKKCSQDTGSEFLMATTESDPENSLSHPDCNKLKQCSMGINLQRNQLQAAQKPGQFMTQSTNVWDCINTNQPLERTGRKREATVPTSVLEVHCPAPPKLAMSSSPSHCSEQLSSTFFIQSLHQESDFTGANF</sequence>
<evidence type="ECO:0000256" key="1">
    <source>
        <dbReference type="SAM" id="MobiDB-lite"/>
    </source>
</evidence>
<gene>
    <name evidence="2" type="ORF">ODALV1_LOCUS18551</name>
</gene>
<evidence type="ECO:0000313" key="3">
    <source>
        <dbReference type="Proteomes" id="UP001642540"/>
    </source>
</evidence>
<dbReference type="Proteomes" id="UP001642540">
    <property type="component" value="Unassembled WGS sequence"/>
</dbReference>
<dbReference type="EMBL" id="CAXLJM020000059">
    <property type="protein sequence ID" value="CAL8119440.1"/>
    <property type="molecule type" value="Genomic_DNA"/>
</dbReference>
<evidence type="ECO:0000313" key="2">
    <source>
        <dbReference type="EMBL" id="CAL8119440.1"/>
    </source>
</evidence>
<feature type="compositionally biased region" description="Basic and acidic residues" evidence="1">
    <location>
        <begin position="1"/>
        <end position="10"/>
    </location>
</feature>
<keyword evidence="3" id="KW-1185">Reference proteome</keyword>
<name>A0ABP1R4T6_9HEXA</name>
<protein>
    <recommendedName>
        <fullName evidence="4">Calmodulin-binding transcription activator 1</fullName>
    </recommendedName>
</protein>
<dbReference type="SMART" id="SM00015">
    <property type="entry name" value="IQ"/>
    <property type="match status" value="3"/>
</dbReference>
<comment type="caution">
    <text evidence="2">The sequence shown here is derived from an EMBL/GenBank/DDBJ whole genome shotgun (WGS) entry which is preliminary data.</text>
</comment>
<dbReference type="CDD" id="cd23767">
    <property type="entry name" value="IQCD"/>
    <property type="match status" value="1"/>
</dbReference>
<organism evidence="2 3">
    <name type="scientific">Orchesella dallaii</name>
    <dbReference type="NCBI Taxonomy" id="48710"/>
    <lineage>
        <taxon>Eukaryota</taxon>
        <taxon>Metazoa</taxon>
        <taxon>Ecdysozoa</taxon>
        <taxon>Arthropoda</taxon>
        <taxon>Hexapoda</taxon>
        <taxon>Collembola</taxon>
        <taxon>Entomobryomorpha</taxon>
        <taxon>Entomobryoidea</taxon>
        <taxon>Orchesellidae</taxon>
        <taxon>Orchesellinae</taxon>
        <taxon>Orchesella</taxon>
    </lineage>
</organism>
<feature type="compositionally biased region" description="Polar residues" evidence="1">
    <location>
        <begin position="11"/>
        <end position="29"/>
    </location>
</feature>
<evidence type="ECO:0008006" key="4">
    <source>
        <dbReference type="Google" id="ProtNLM"/>
    </source>
</evidence>
<dbReference type="InterPro" id="IPR027417">
    <property type="entry name" value="P-loop_NTPase"/>
</dbReference>
<dbReference type="PANTHER" id="PTHR23335">
    <property type="entry name" value="CALMODULIN-BINDING TRANSCRIPTION ACTIVATOR CAMTA"/>
    <property type="match status" value="1"/>
</dbReference>
<dbReference type="PROSITE" id="PS50096">
    <property type="entry name" value="IQ"/>
    <property type="match status" value="2"/>
</dbReference>